<sequence>MLTHFEFVALSYGVVGIGIAGLAFYIWANLRRQLRHLAELEKQGLSRRRPAREATAR</sequence>
<proteinExistence type="predicted"/>
<name>A0A3B0SGH2_9ZZZZ</name>
<dbReference type="NCBIfam" id="TIGR03141">
    <property type="entry name" value="cytochro_ccmD"/>
    <property type="match status" value="1"/>
</dbReference>
<gene>
    <name evidence="10" type="ORF">MNBD_ALPHA04-570</name>
</gene>
<evidence type="ECO:0000256" key="2">
    <source>
        <dbReference type="ARBA" id="ARBA00022448"/>
    </source>
</evidence>
<dbReference type="InterPro" id="IPR007078">
    <property type="entry name" value="Haem_export_protD_CcmD"/>
</dbReference>
<dbReference type="Pfam" id="PF04995">
    <property type="entry name" value="CcmD"/>
    <property type="match status" value="1"/>
</dbReference>
<keyword evidence="3" id="KW-1003">Cell membrane</keyword>
<evidence type="ECO:0000313" key="10">
    <source>
        <dbReference type="EMBL" id="VAV99868.1"/>
    </source>
</evidence>
<dbReference type="GO" id="GO:0017004">
    <property type="term" value="P:cytochrome complex assembly"/>
    <property type="evidence" value="ECO:0007669"/>
    <property type="project" value="UniProtKB-KW"/>
</dbReference>
<evidence type="ECO:0000256" key="3">
    <source>
        <dbReference type="ARBA" id="ARBA00022475"/>
    </source>
</evidence>
<dbReference type="EMBL" id="UOEF01000294">
    <property type="protein sequence ID" value="VAV99868.1"/>
    <property type="molecule type" value="Genomic_DNA"/>
</dbReference>
<accession>A0A3B0SGH2</accession>
<keyword evidence="6" id="KW-0201">Cytochrome c-type biogenesis</keyword>
<organism evidence="10">
    <name type="scientific">hydrothermal vent metagenome</name>
    <dbReference type="NCBI Taxonomy" id="652676"/>
    <lineage>
        <taxon>unclassified sequences</taxon>
        <taxon>metagenomes</taxon>
        <taxon>ecological metagenomes</taxon>
    </lineage>
</organism>
<keyword evidence="2" id="KW-0813">Transport</keyword>
<evidence type="ECO:0008006" key="11">
    <source>
        <dbReference type="Google" id="ProtNLM"/>
    </source>
</evidence>
<reference evidence="10" key="1">
    <citation type="submission" date="2018-06" db="EMBL/GenBank/DDBJ databases">
        <authorList>
            <person name="Zhirakovskaya E."/>
        </authorList>
    </citation>
    <scope>NUCLEOTIDE SEQUENCE</scope>
</reference>
<evidence type="ECO:0000256" key="5">
    <source>
        <dbReference type="ARBA" id="ARBA00022692"/>
    </source>
</evidence>
<feature type="transmembrane region" description="Helical" evidence="9">
    <location>
        <begin position="6"/>
        <end position="27"/>
    </location>
</feature>
<dbReference type="AlphaFoldDB" id="A0A3B0SGH2"/>
<dbReference type="GO" id="GO:0015886">
    <property type="term" value="P:heme transport"/>
    <property type="evidence" value="ECO:0007669"/>
    <property type="project" value="InterPro"/>
</dbReference>
<evidence type="ECO:0000256" key="4">
    <source>
        <dbReference type="ARBA" id="ARBA00022519"/>
    </source>
</evidence>
<evidence type="ECO:0000256" key="6">
    <source>
        <dbReference type="ARBA" id="ARBA00022748"/>
    </source>
</evidence>
<keyword evidence="4" id="KW-0997">Cell inner membrane</keyword>
<comment type="subcellular location">
    <subcellularLocation>
        <location evidence="1">Cell inner membrane</location>
        <topology evidence="1">Single-pass membrane protein</topology>
    </subcellularLocation>
</comment>
<keyword evidence="5 9" id="KW-0812">Transmembrane</keyword>
<evidence type="ECO:0000256" key="9">
    <source>
        <dbReference type="SAM" id="Phobius"/>
    </source>
</evidence>
<dbReference type="GO" id="GO:0005886">
    <property type="term" value="C:plasma membrane"/>
    <property type="evidence" value="ECO:0007669"/>
    <property type="project" value="UniProtKB-SubCell"/>
</dbReference>
<evidence type="ECO:0000256" key="7">
    <source>
        <dbReference type="ARBA" id="ARBA00022989"/>
    </source>
</evidence>
<evidence type="ECO:0000256" key="1">
    <source>
        <dbReference type="ARBA" id="ARBA00004377"/>
    </source>
</evidence>
<protein>
    <recommendedName>
        <fullName evidence="11">Heme exporter protein D</fullName>
    </recommendedName>
</protein>
<keyword evidence="7 9" id="KW-1133">Transmembrane helix</keyword>
<keyword evidence="8 9" id="KW-0472">Membrane</keyword>
<evidence type="ECO:0000256" key="8">
    <source>
        <dbReference type="ARBA" id="ARBA00023136"/>
    </source>
</evidence>